<dbReference type="AlphaFoldDB" id="A0A2T6G0Y8"/>
<comment type="similarity">
    <text evidence="1">Belongs to the peptidase S1C family.</text>
</comment>
<evidence type="ECO:0000256" key="3">
    <source>
        <dbReference type="ARBA" id="ARBA00022801"/>
    </source>
</evidence>
<dbReference type="InterPro" id="IPR001478">
    <property type="entry name" value="PDZ"/>
</dbReference>
<dbReference type="Pfam" id="PF13180">
    <property type="entry name" value="PDZ_2"/>
    <property type="match status" value="1"/>
</dbReference>
<reference evidence="6 7" key="1">
    <citation type="submission" date="2018-03" db="EMBL/GenBank/DDBJ databases">
        <title>Genome sequence of Paenibacillus elgii strain AC13 an antimicrobial compound producing bacteria.</title>
        <authorList>
            <person name="Kurokawa A.S."/>
            <person name="Araujo J.F."/>
            <person name="Costa R.A."/>
            <person name="Ortega D.B."/>
            <person name="Pires A.S."/>
            <person name="Pappas G.J.Jr."/>
            <person name="Franco O.L."/>
            <person name="Barreto C."/>
            <person name="Magalhaes B.S."/>
            <person name="Kruger R.H."/>
        </authorList>
    </citation>
    <scope>NUCLEOTIDE SEQUENCE [LARGE SCALE GENOMIC DNA]</scope>
    <source>
        <strain evidence="6 7">AC13</strain>
    </source>
</reference>
<dbReference type="Gene3D" id="2.40.10.10">
    <property type="entry name" value="Trypsin-like serine proteases"/>
    <property type="match status" value="2"/>
</dbReference>
<dbReference type="Pfam" id="PF13365">
    <property type="entry name" value="Trypsin_2"/>
    <property type="match status" value="1"/>
</dbReference>
<keyword evidence="2 6" id="KW-0645">Protease</keyword>
<proteinExistence type="inferred from homology"/>
<keyword evidence="3" id="KW-0378">Hydrolase</keyword>
<dbReference type="InterPro" id="IPR001940">
    <property type="entry name" value="Peptidase_S1C"/>
</dbReference>
<dbReference type="PANTHER" id="PTHR22939">
    <property type="entry name" value="SERINE PROTEASE FAMILY S1C HTRA-RELATED"/>
    <property type="match status" value="1"/>
</dbReference>
<dbReference type="EMBL" id="PYHP01000047">
    <property type="protein sequence ID" value="PUA37817.1"/>
    <property type="molecule type" value="Genomic_DNA"/>
</dbReference>
<dbReference type="SUPFAM" id="SSF50156">
    <property type="entry name" value="PDZ domain-like"/>
    <property type="match status" value="1"/>
</dbReference>
<comment type="caution">
    <text evidence="6">The sequence shown here is derived from an EMBL/GenBank/DDBJ whole genome shotgun (WGS) entry which is preliminary data.</text>
</comment>
<dbReference type="InterPro" id="IPR043504">
    <property type="entry name" value="Peptidase_S1_PA_chymotrypsin"/>
</dbReference>
<gene>
    <name evidence="6" type="ORF">C8Z91_17735</name>
</gene>
<evidence type="ECO:0000256" key="2">
    <source>
        <dbReference type="ARBA" id="ARBA00022670"/>
    </source>
</evidence>
<name>A0A2T6G0Y8_9BACL</name>
<evidence type="ECO:0000313" key="6">
    <source>
        <dbReference type="EMBL" id="PUA37817.1"/>
    </source>
</evidence>
<evidence type="ECO:0000256" key="1">
    <source>
        <dbReference type="ARBA" id="ARBA00010541"/>
    </source>
</evidence>
<dbReference type="PRINTS" id="PR00834">
    <property type="entry name" value="PROTEASES2C"/>
</dbReference>
<dbReference type="Proteomes" id="UP000244184">
    <property type="component" value="Unassembled WGS sequence"/>
</dbReference>
<dbReference type="PANTHER" id="PTHR22939:SF129">
    <property type="entry name" value="SERINE PROTEASE HTRA2, MITOCHONDRIAL"/>
    <property type="match status" value="1"/>
</dbReference>
<keyword evidence="4" id="KW-0720">Serine protease</keyword>
<organism evidence="6 7">
    <name type="scientific">Paenibacillus elgii</name>
    <dbReference type="NCBI Taxonomy" id="189691"/>
    <lineage>
        <taxon>Bacteria</taxon>
        <taxon>Bacillati</taxon>
        <taxon>Bacillota</taxon>
        <taxon>Bacilli</taxon>
        <taxon>Bacillales</taxon>
        <taxon>Paenibacillaceae</taxon>
        <taxon>Paenibacillus</taxon>
    </lineage>
</organism>
<dbReference type="Gene3D" id="2.30.42.10">
    <property type="match status" value="1"/>
</dbReference>
<sequence length="415" mass="43695">MEQGAAAVSLFDDDFYSTKAPRRETWRLPPGRSGVKLPMWLLPAVGGAVVTAALFMLFDREAGHDVMPQAVSVMAAPAPGAATGGGVDTERLTSDSVVGAAAKVSPTIVSIIGSHREGEKENARGGAVGLGSGVIFARAGDQVRIVTNNHVVEGFQQLDVITITGERRKATLVGRDQITDLAVLEIDGSGVKQIAEFGDSDALKPGETALAVGNPLGLGYAPTVTRGIISWPKRTIPVSLGKDGEFDWEMEVIQTDAAINQGNSGGALVNLDGKVVGINTLKVADMGVEGLGFAIPINQAKSIIETLIKDHKIKRPYIGVVTQDLQSYAGIESLKLPSDVKKGVLVIEAVGPGKDAGLKTSDVIVELDGKPVDGTLALRKYIYGHKKIGEKLAVTYYRGAKKNTVQVTLAELKDR</sequence>
<dbReference type="InterPro" id="IPR009003">
    <property type="entry name" value="Peptidase_S1_PA"/>
</dbReference>
<evidence type="ECO:0000256" key="4">
    <source>
        <dbReference type="ARBA" id="ARBA00022825"/>
    </source>
</evidence>
<protein>
    <submittedName>
        <fullName evidence="6">Serine protease</fullName>
    </submittedName>
</protein>
<evidence type="ECO:0000259" key="5">
    <source>
        <dbReference type="Pfam" id="PF13180"/>
    </source>
</evidence>
<evidence type="ECO:0000313" key="7">
    <source>
        <dbReference type="Proteomes" id="UP000244184"/>
    </source>
</evidence>
<feature type="domain" description="PDZ" evidence="5">
    <location>
        <begin position="316"/>
        <end position="409"/>
    </location>
</feature>
<accession>A0A2T6G0Y8</accession>
<dbReference type="InterPro" id="IPR036034">
    <property type="entry name" value="PDZ_sf"/>
</dbReference>
<dbReference type="GO" id="GO:0004252">
    <property type="term" value="F:serine-type endopeptidase activity"/>
    <property type="evidence" value="ECO:0007669"/>
    <property type="project" value="InterPro"/>
</dbReference>
<dbReference type="SUPFAM" id="SSF50494">
    <property type="entry name" value="Trypsin-like serine proteases"/>
    <property type="match status" value="1"/>
</dbReference>
<dbReference type="GO" id="GO:0006508">
    <property type="term" value="P:proteolysis"/>
    <property type="evidence" value="ECO:0007669"/>
    <property type="project" value="UniProtKB-KW"/>
</dbReference>